<accession>A0A059C992</accession>
<protein>
    <submittedName>
        <fullName evidence="1">Uncharacterized protein</fullName>
    </submittedName>
</protein>
<dbReference type="InParanoid" id="A0A059C992"/>
<dbReference type="AlphaFoldDB" id="A0A059C992"/>
<sequence>MTSFNLKVAPRVPRMPGLVHKDAGLTANVQDSFVVLSNSSKKCVHILCSGDKDGVLCFGVFGVFPIGNIMSILSAQINYLAVWSIKFSQ</sequence>
<evidence type="ECO:0000313" key="1">
    <source>
        <dbReference type="EMBL" id="KCW74824.1"/>
    </source>
</evidence>
<gene>
    <name evidence="1" type="ORF">EUGRSUZ_E03557</name>
</gene>
<dbReference type="Gramene" id="KCW74824">
    <property type="protein sequence ID" value="KCW74824"/>
    <property type="gene ID" value="EUGRSUZ_E03557"/>
</dbReference>
<organism evidence="1">
    <name type="scientific">Eucalyptus grandis</name>
    <name type="common">Flooded gum</name>
    <dbReference type="NCBI Taxonomy" id="71139"/>
    <lineage>
        <taxon>Eukaryota</taxon>
        <taxon>Viridiplantae</taxon>
        <taxon>Streptophyta</taxon>
        <taxon>Embryophyta</taxon>
        <taxon>Tracheophyta</taxon>
        <taxon>Spermatophyta</taxon>
        <taxon>Magnoliopsida</taxon>
        <taxon>eudicotyledons</taxon>
        <taxon>Gunneridae</taxon>
        <taxon>Pentapetalae</taxon>
        <taxon>rosids</taxon>
        <taxon>malvids</taxon>
        <taxon>Myrtales</taxon>
        <taxon>Myrtaceae</taxon>
        <taxon>Myrtoideae</taxon>
        <taxon>Eucalypteae</taxon>
        <taxon>Eucalyptus</taxon>
    </lineage>
</organism>
<dbReference type="STRING" id="71139.A0A059C992"/>
<reference evidence="1" key="1">
    <citation type="submission" date="2013-07" db="EMBL/GenBank/DDBJ databases">
        <title>The genome of Eucalyptus grandis.</title>
        <authorList>
            <person name="Schmutz J."/>
            <person name="Hayes R."/>
            <person name="Myburg A."/>
            <person name="Tuskan G."/>
            <person name="Grattapaglia D."/>
            <person name="Rokhsar D.S."/>
        </authorList>
    </citation>
    <scope>NUCLEOTIDE SEQUENCE</scope>
    <source>
        <tissue evidence="1">Leaf extractions</tissue>
    </source>
</reference>
<name>A0A059C992_EUCGR</name>
<proteinExistence type="predicted"/>
<dbReference type="EMBL" id="KK198757">
    <property type="protein sequence ID" value="KCW74824.1"/>
    <property type="molecule type" value="Genomic_DNA"/>
</dbReference>